<sequence>MRYYSQRYAAYVGKHFGFRLTSSDVASVYADVVNGGDGTATLTEALIRAGLDADSPLACEGLVRSRLLAEASTFGTEVDGEAIESAVISTCGI</sequence>
<proteinExistence type="predicted"/>
<protein>
    <submittedName>
        <fullName evidence="1">Uncharacterized protein</fullName>
    </submittedName>
</protein>
<name>A0A0G9HBR4_9GAMM</name>
<dbReference type="PATRIC" id="fig|1440763.5.peg.2361"/>
<dbReference type="Proteomes" id="UP000182987">
    <property type="component" value="Chromosome"/>
</dbReference>
<gene>
    <name evidence="1" type="ORF">BJI69_07555</name>
</gene>
<dbReference type="EMBL" id="CP017480">
    <property type="protein sequence ID" value="APG03780.1"/>
    <property type="molecule type" value="Genomic_DNA"/>
</dbReference>
<evidence type="ECO:0000313" key="2">
    <source>
        <dbReference type="Proteomes" id="UP000182987"/>
    </source>
</evidence>
<keyword evidence="2" id="KW-1185">Reference proteome</keyword>
<dbReference type="STRING" id="1440763.BJI69_07555"/>
<evidence type="ECO:0000313" key="1">
    <source>
        <dbReference type="EMBL" id="APG03780.1"/>
    </source>
</evidence>
<dbReference type="AlphaFoldDB" id="A0A0G9HBR4"/>
<accession>A0A0G9HBR4</accession>
<reference evidence="2" key="1">
    <citation type="submission" date="2016-09" db="EMBL/GenBank/DDBJ databases">
        <authorList>
            <person name="Lysoe E."/>
        </authorList>
    </citation>
    <scope>NUCLEOTIDE SEQUENCE [LARGE SCALE GENOMIC DNA]</scope>
    <source>
        <strain evidence="2">LJ96T</strain>
    </source>
</reference>
<organism evidence="1 2">
    <name type="scientific">Luteibacter rhizovicinus DSM 16549</name>
    <dbReference type="NCBI Taxonomy" id="1440763"/>
    <lineage>
        <taxon>Bacteria</taxon>
        <taxon>Pseudomonadati</taxon>
        <taxon>Pseudomonadota</taxon>
        <taxon>Gammaproteobacteria</taxon>
        <taxon>Lysobacterales</taxon>
        <taxon>Rhodanobacteraceae</taxon>
        <taxon>Luteibacter</taxon>
    </lineage>
</organism>
<dbReference type="KEGG" id="lrz:BJI69_07555"/>